<organism evidence="6 7">
    <name type="scientific">Alosa alosa</name>
    <name type="common">allis shad</name>
    <dbReference type="NCBI Taxonomy" id="278164"/>
    <lineage>
        <taxon>Eukaryota</taxon>
        <taxon>Metazoa</taxon>
        <taxon>Chordata</taxon>
        <taxon>Craniata</taxon>
        <taxon>Vertebrata</taxon>
        <taxon>Euteleostomi</taxon>
        <taxon>Actinopterygii</taxon>
        <taxon>Neopterygii</taxon>
        <taxon>Teleostei</taxon>
        <taxon>Clupei</taxon>
        <taxon>Clupeiformes</taxon>
        <taxon>Clupeoidei</taxon>
        <taxon>Clupeidae</taxon>
        <taxon>Alosa</taxon>
    </lineage>
</organism>
<dbReference type="EMBL" id="JADWDJ010000005">
    <property type="protein sequence ID" value="KAG5280570.1"/>
    <property type="molecule type" value="Genomic_DNA"/>
</dbReference>
<dbReference type="CDD" id="cd01203">
    <property type="entry name" value="PTB_DOK1_DOK2_DOK3"/>
    <property type="match status" value="1"/>
</dbReference>
<dbReference type="Proteomes" id="UP000823561">
    <property type="component" value="Chromosome 5"/>
</dbReference>
<dbReference type="PROSITE" id="PS51064">
    <property type="entry name" value="IRS_PTB"/>
    <property type="match status" value="1"/>
</dbReference>
<dbReference type="InterPro" id="IPR002404">
    <property type="entry name" value="IRS_PTB"/>
</dbReference>
<accession>A0AAV6GZW6</accession>
<dbReference type="GO" id="GO:0043410">
    <property type="term" value="P:positive regulation of MAPK cascade"/>
    <property type="evidence" value="ECO:0007669"/>
    <property type="project" value="TreeGrafter"/>
</dbReference>
<dbReference type="AlphaFoldDB" id="A0AAV6GZW6"/>
<dbReference type="PROSITE" id="PS50003">
    <property type="entry name" value="PH_DOMAIN"/>
    <property type="match status" value="1"/>
</dbReference>
<feature type="region of interest" description="Disordered" evidence="3">
    <location>
        <begin position="475"/>
        <end position="579"/>
    </location>
</feature>
<proteinExistence type="inferred from homology"/>
<dbReference type="PANTHER" id="PTHR21258">
    <property type="entry name" value="DOCKING PROTEIN RELATED"/>
    <property type="match status" value="1"/>
</dbReference>
<dbReference type="Gene3D" id="2.30.29.30">
    <property type="entry name" value="Pleckstrin-homology domain (PH domain)/Phosphotyrosine-binding domain (PTB)"/>
    <property type="match status" value="2"/>
</dbReference>
<dbReference type="GO" id="GO:0007169">
    <property type="term" value="P:cell surface receptor protein tyrosine kinase signaling pathway"/>
    <property type="evidence" value="ECO:0007669"/>
    <property type="project" value="TreeGrafter"/>
</dbReference>
<dbReference type="InterPro" id="IPR037751">
    <property type="entry name" value="Dok1/2/3_PTB"/>
</dbReference>
<evidence type="ECO:0000259" key="4">
    <source>
        <dbReference type="PROSITE" id="PS50003"/>
    </source>
</evidence>
<feature type="compositionally biased region" description="Basic and acidic residues" evidence="3">
    <location>
        <begin position="554"/>
        <end position="564"/>
    </location>
</feature>
<dbReference type="CDD" id="cd14676">
    <property type="entry name" value="PH_DOK1_2_3"/>
    <property type="match status" value="1"/>
</dbReference>
<comment type="similarity">
    <text evidence="1">Belongs to the DOK family. Type A subfamily.</text>
</comment>
<gene>
    <name evidence="6" type="ORF">AALO_G00061640</name>
</gene>
<dbReference type="InterPro" id="IPR050996">
    <property type="entry name" value="Docking_Protein_DOK"/>
</dbReference>
<dbReference type="InterPro" id="IPR001849">
    <property type="entry name" value="PH_domain"/>
</dbReference>
<comment type="caution">
    <text evidence="6">The sequence shown here is derived from an EMBL/GenBank/DDBJ whole genome shotgun (WGS) entry which is preliminary data.</text>
</comment>
<feature type="region of interest" description="Disordered" evidence="3">
    <location>
        <begin position="255"/>
        <end position="361"/>
    </location>
</feature>
<feature type="compositionally biased region" description="Low complexity" evidence="3">
    <location>
        <begin position="493"/>
        <end position="505"/>
    </location>
</feature>
<evidence type="ECO:0000256" key="2">
    <source>
        <dbReference type="ARBA" id="ARBA00022553"/>
    </source>
</evidence>
<sequence length="579" mass="64542">MEEDIRKRGMLYLQQQRFGKKWKKVWTILYRESTCSISRLEFFECKDGMGTLEKPNRKQDNKKVIKLSDCIRVSEVDIEGCPRDCGPFLVETTEKLFIFAADNAELEDWTQRLCEIAFPMKRGDRGAGPRRGSLPRVLGDTDGVSMENNSLYGERKNVMKDFKVCARRSEIADKCGLKGCYLMRTDRESLLLKDPRTGEVLYSWPYRFLRRFGRDKMTFSFEAGRRCQSGEGNFEFETKQGNEIFQAVEAAINLQRPTMPRRQASGGVSAQEKETPAAPPAVTVEDRRIYSTVDERQVGQAGQTRTGRSPPDGQPCRLDAPAADKVLTGVKSLNLDSRPMPRKSQVKNFRSCPLAKSEDQTYSQITLGSMDHGTERSRSPGSLSADADPDYSLPFDAIAKNVMADILQVSRHGGLPALGDQQQTGEREAAVGQHDDLPDPLYDSIDEMAIGAGAIRLRTPNPKTYTRAEHIYDEPEGVAMGPAERAVPGKQGSASPSSAGSSATSLYDDPEEVKGQAWRIMGEAGDPSGHEYPYNPNADDYAVPKPPRRAFKPALDRELEDNRDNGLSPYDNVNVKKKN</sequence>
<dbReference type="SMART" id="SM01244">
    <property type="entry name" value="IRS"/>
    <property type="match status" value="1"/>
</dbReference>
<dbReference type="GO" id="GO:0007265">
    <property type="term" value="P:Ras protein signal transduction"/>
    <property type="evidence" value="ECO:0007669"/>
    <property type="project" value="TreeGrafter"/>
</dbReference>
<dbReference type="GO" id="GO:0005737">
    <property type="term" value="C:cytoplasm"/>
    <property type="evidence" value="ECO:0007669"/>
    <property type="project" value="TreeGrafter"/>
</dbReference>
<dbReference type="SMART" id="SM00310">
    <property type="entry name" value="PTBI"/>
    <property type="match status" value="1"/>
</dbReference>
<evidence type="ECO:0000256" key="3">
    <source>
        <dbReference type="SAM" id="MobiDB-lite"/>
    </source>
</evidence>
<dbReference type="SMART" id="SM00233">
    <property type="entry name" value="PH"/>
    <property type="match status" value="1"/>
</dbReference>
<evidence type="ECO:0000256" key="1">
    <source>
        <dbReference type="ARBA" id="ARBA00010955"/>
    </source>
</evidence>
<feature type="domain" description="PH" evidence="4">
    <location>
        <begin position="4"/>
        <end position="118"/>
    </location>
</feature>
<feature type="compositionally biased region" description="Basic and acidic residues" evidence="3">
    <location>
        <begin position="284"/>
        <end position="297"/>
    </location>
</feature>
<name>A0AAV6GZW6_9TELE</name>
<dbReference type="PANTHER" id="PTHR21258:SF14">
    <property type="entry name" value="DOCKING PROTEIN 2"/>
    <property type="match status" value="1"/>
</dbReference>
<evidence type="ECO:0000313" key="6">
    <source>
        <dbReference type="EMBL" id="KAG5280570.1"/>
    </source>
</evidence>
<keyword evidence="7" id="KW-1185">Reference proteome</keyword>
<dbReference type="Pfam" id="PF00169">
    <property type="entry name" value="PH"/>
    <property type="match status" value="1"/>
</dbReference>
<keyword evidence="2" id="KW-0597">Phosphoprotein</keyword>
<evidence type="ECO:0000259" key="5">
    <source>
        <dbReference type="PROSITE" id="PS51064"/>
    </source>
</evidence>
<dbReference type="Pfam" id="PF02174">
    <property type="entry name" value="IRS"/>
    <property type="match status" value="1"/>
</dbReference>
<evidence type="ECO:0000313" key="7">
    <source>
        <dbReference type="Proteomes" id="UP000823561"/>
    </source>
</evidence>
<dbReference type="InterPro" id="IPR011993">
    <property type="entry name" value="PH-like_dom_sf"/>
</dbReference>
<evidence type="ECO:0008006" key="8">
    <source>
        <dbReference type="Google" id="ProtNLM"/>
    </source>
</evidence>
<feature type="domain" description="IRS-type PTB" evidence="5">
    <location>
        <begin position="158"/>
        <end position="262"/>
    </location>
</feature>
<reference evidence="6" key="1">
    <citation type="submission" date="2020-10" db="EMBL/GenBank/DDBJ databases">
        <title>Chromosome-scale genome assembly of the Allis shad, Alosa alosa.</title>
        <authorList>
            <person name="Margot Z."/>
            <person name="Christophe K."/>
            <person name="Cabau C."/>
            <person name="Louis A."/>
            <person name="Berthelot C."/>
            <person name="Parey E."/>
            <person name="Roest Crollius H."/>
            <person name="Montfort J."/>
            <person name="Robinson-Rechavi M."/>
            <person name="Bucao C."/>
            <person name="Bouchez O."/>
            <person name="Gislard M."/>
            <person name="Lluch J."/>
            <person name="Milhes M."/>
            <person name="Lampietro C."/>
            <person name="Lopez Roques C."/>
            <person name="Donnadieu C."/>
            <person name="Braasch I."/>
            <person name="Desvignes T."/>
            <person name="Postlethwait J."/>
            <person name="Bobe J."/>
            <person name="Guiguen Y."/>
        </authorList>
    </citation>
    <scope>NUCLEOTIDE SEQUENCE</scope>
    <source>
        <strain evidence="6">M-15738</strain>
        <tissue evidence="6">Blood</tissue>
    </source>
</reference>
<protein>
    <recommendedName>
        <fullName evidence="8">Docking protein 2</fullName>
    </recommendedName>
</protein>
<dbReference type="SUPFAM" id="SSF50729">
    <property type="entry name" value="PH domain-like"/>
    <property type="match status" value="2"/>
</dbReference>